<sequence length="267" mass="30808">MPYLKTNTGINWHYTISGEGQCLLFIHGWSVDHRIWRQQIKNFQKEFKVMAVDLPGHGQTTWKNVAFEDMAKDIKQIFKQEGFNEVIIVGSSLGGLMSLKLYAIAAERIAKMIFVGSLPKFAKSETQPFGLDIIQIRKLSGQLETDYASIVNIFFRSLFTKEERETRRFKWIQKFRKEEDPPMKDALAEYLNILECEDLTDVLKNVKVSMQFINGTGDDICNAKAVDFLKQIVPQARFDWMQQCGHFSFLSTPEGFNKILEVFVKSV</sequence>
<dbReference type="EMBL" id="UOGJ01000110">
    <property type="protein sequence ID" value="VAX36792.1"/>
    <property type="molecule type" value="Genomic_DNA"/>
</dbReference>
<dbReference type="InterPro" id="IPR029058">
    <property type="entry name" value="AB_hydrolase_fold"/>
</dbReference>
<accession>A0A3B1D7W3</accession>
<evidence type="ECO:0000256" key="1">
    <source>
        <dbReference type="ARBA" id="ARBA00022801"/>
    </source>
</evidence>
<dbReference type="Pfam" id="PF00561">
    <property type="entry name" value="Abhydrolase_1"/>
    <property type="match status" value="1"/>
</dbReference>
<dbReference type="PANTHER" id="PTHR43798:SF31">
    <property type="entry name" value="AB HYDROLASE SUPERFAMILY PROTEIN YCLE"/>
    <property type="match status" value="1"/>
</dbReference>
<proteinExistence type="predicted"/>
<evidence type="ECO:0000313" key="3">
    <source>
        <dbReference type="EMBL" id="VAX36792.1"/>
    </source>
</evidence>
<reference evidence="3" key="1">
    <citation type="submission" date="2018-06" db="EMBL/GenBank/DDBJ databases">
        <authorList>
            <person name="Zhirakovskaya E."/>
        </authorList>
    </citation>
    <scope>NUCLEOTIDE SEQUENCE</scope>
</reference>
<feature type="domain" description="AB hydrolase-1" evidence="2">
    <location>
        <begin position="23"/>
        <end position="251"/>
    </location>
</feature>
<dbReference type="GO" id="GO:0016787">
    <property type="term" value="F:hydrolase activity"/>
    <property type="evidence" value="ECO:0007669"/>
    <property type="project" value="UniProtKB-KW"/>
</dbReference>
<evidence type="ECO:0000259" key="2">
    <source>
        <dbReference type="Pfam" id="PF00561"/>
    </source>
</evidence>
<dbReference type="AlphaFoldDB" id="A0A3B1D7W3"/>
<dbReference type="SUPFAM" id="SSF53474">
    <property type="entry name" value="alpha/beta-Hydrolases"/>
    <property type="match status" value="1"/>
</dbReference>
<dbReference type="PANTHER" id="PTHR43798">
    <property type="entry name" value="MONOACYLGLYCEROL LIPASE"/>
    <property type="match status" value="1"/>
</dbReference>
<dbReference type="InterPro" id="IPR050266">
    <property type="entry name" value="AB_hydrolase_sf"/>
</dbReference>
<keyword evidence="1" id="KW-0378">Hydrolase</keyword>
<organism evidence="3">
    <name type="scientific">hydrothermal vent metagenome</name>
    <dbReference type="NCBI Taxonomy" id="652676"/>
    <lineage>
        <taxon>unclassified sequences</taxon>
        <taxon>metagenomes</taxon>
        <taxon>ecological metagenomes</taxon>
    </lineage>
</organism>
<name>A0A3B1D7W3_9ZZZZ</name>
<gene>
    <name evidence="3" type="ORF">MNBD_UNCLBAC01-1296</name>
</gene>
<dbReference type="GO" id="GO:0016020">
    <property type="term" value="C:membrane"/>
    <property type="evidence" value="ECO:0007669"/>
    <property type="project" value="TreeGrafter"/>
</dbReference>
<protein>
    <recommendedName>
        <fullName evidence="2">AB hydrolase-1 domain-containing protein</fullName>
    </recommendedName>
</protein>
<dbReference type="InterPro" id="IPR000073">
    <property type="entry name" value="AB_hydrolase_1"/>
</dbReference>
<dbReference type="Gene3D" id="3.40.50.1820">
    <property type="entry name" value="alpha/beta hydrolase"/>
    <property type="match status" value="1"/>
</dbReference>
<dbReference type="PRINTS" id="PR00111">
    <property type="entry name" value="ABHYDROLASE"/>
</dbReference>